<dbReference type="PROSITE" id="PS51450">
    <property type="entry name" value="LRR"/>
    <property type="match status" value="1"/>
</dbReference>
<dbReference type="Gene3D" id="3.80.10.10">
    <property type="entry name" value="Ribonuclease Inhibitor"/>
    <property type="match status" value="1"/>
</dbReference>
<dbReference type="InterPro" id="IPR032675">
    <property type="entry name" value="LRR_dom_sf"/>
</dbReference>
<name>A0A9Q0S1B7_9DIPT</name>
<evidence type="ECO:0000256" key="1">
    <source>
        <dbReference type="ARBA" id="ARBA00022614"/>
    </source>
</evidence>
<keyword evidence="2 4" id="KW-0732">Signal</keyword>
<dbReference type="SUPFAM" id="SSF52075">
    <property type="entry name" value="Outer arm dynein light chain 1"/>
    <property type="match status" value="1"/>
</dbReference>
<organism evidence="5 6">
    <name type="scientific">Pseudolycoriella hygida</name>
    <dbReference type="NCBI Taxonomy" id="35572"/>
    <lineage>
        <taxon>Eukaryota</taxon>
        <taxon>Metazoa</taxon>
        <taxon>Ecdysozoa</taxon>
        <taxon>Arthropoda</taxon>
        <taxon>Hexapoda</taxon>
        <taxon>Insecta</taxon>
        <taxon>Pterygota</taxon>
        <taxon>Neoptera</taxon>
        <taxon>Endopterygota</taxon>
        <taxon>Diptera</taxon>
        <taxon>Nematocera</taxon>
        <taxon>Sciaroidea</taxon>
        <taxon>Sciaridae</taxon>
        <taxon>Pseudolycoriella</taxon>
    </lineage>
</organism>
<reference evidence="5" key="1">
    <citation type="submission" date="2022-07" db="EMBL/GenBank/DDBJ databases">
        <authorList>
            <person name="Trinca V."/>
            <person name="Uliana J.V.C."/>
            <person name="Torres T.T."/>
            <person name="Ward R.J."/>
            <person name="Monesi N."/>
        </authorList>
    </citation>
    <scope>NUCLEOTIDE SEQUENCE</scope>
    <source>
        <strain evidence="5">HSMRA1968</strain>
        <tissue evidence="5">Whole embryos</tissue>
    </source>
</reference>
<evidence type="ECO:0000313" key="5">
    <source>
        <dbReference type="EMBL" id="KAJ6639838.1"/>
    </source>
</evidence>
<dbReference type="AlphaFoldDB" id="A0A9Q0S1B7"/>
<dbReference type="Proteomes" id="UP001151699">
    <property type="component" value="Chromosome X"/>
</dbReference>
<keyword evidence="5" id="KW-0675">Receptor</keyword>
<evidence type="ECO:0000256" key="2">
    <source>
        <dbReference type="ARBA" id="ARBA00022729"/>
    </source>
</evidence>
<keyword evidence="6" id="KW-1185">Reference proteome</keyword>
<feature type="chain" id="PRO_5040259735" evidence="4">
    <location>
        <begin position="18"/>
        <end position="254"/>
    </location>
</feature>
<evidence type="ECO:0000256" key="4">
    <source>
        <dbReference type="SAM" id="SignalP"/>
    </source>
</evidence>
<protein>
    <submittedName>
        <fullName evidence="5">Leucine-rich repeat-containing G-protein coupled receptor 5</fullName>
    </submittedName>
</protein>
<dbReference type="InterPro" id="IPR001611">
    <property type="entry name" value="Leu-rich_rpt"/>
</dbReference>
<keyword evidence="3" id="KW-0677">Repeat</keyword>
<accession>A0A9Q0S1B7</accession>
<dbReference type="OrthoDB" id="7751218at2759"/>
<proteinExistence type="predicted"/>
<dbReference type="EMBL" id="WJQU01000003">
    <property type="protein sequence ID" value="KAJ6639838.1"/>
    <property type="molecule type" value="Genomic_DNA"/>
</dbReference>
<gene>
    <name evidence="5" type="primary">LGR5_0</name>
    <name evidence="5" type="ORF">Bhyg_12585</name>
</gene>
<dbReference type="Pfam" id="PF13855">
    <property type="entry name" value="LRR_8"/>
    <property type="match status" value="1"/>
</dbReference>
<dbReference type="GO" id="GO:0031012">
    <property type="term" value="C:extracellular matrix"/>
    <property type="evidence" value="ECO:0007669"/>
    <property type="project" value="TreeGrafter"/>
</dbReference>
<dbReference type="InterPro" id="IPR003591">
    <property type="entry name" value="Leu-rich_rpt_typical-subtyp"/>
</dbReference>
<evidence type="ECO:0000313" key="6">
    <source>
        <dbReference type="Proteomes" id="UP001151699"/>
    </source>
</evidence>
<keyword evidence="1" id="KW-0433">Leucine-rich repeat</keyword>
<feature type="signal peptide" evidence="4">
    <location>
        <begin position="1"/>
        <end position="17"/>
    </location>
</feature>
<comment type="caution">
    <text evidence="5">The sequence shown here is derived from an EMBL/GenBank/DDBJ whole genome shotgun (WGS) entry which is preliminary data.</text>
</comment>
<dbReference type="PANTHER" id="PTHR24373:SF370">
    <property type="entry name" value="FISH-LIPS, ISOFORM E"/>
    <property type="match status" value="1"/>
</dbReference>
<dbReference type="PANTHER" id="PTHR24373">
    <property type="entry name" value="SLIT RELATED LEUCINE-RICH REPEAT NEURONAL PROTEIN"/>
    <property type="match status" value="1"/>
</dbReference>
<dbReference type="SMART" id="SM00369">
    <property type="entry name" value="LRR_TYP"/>
    <property type="match status" value="3"/>
</dbReference>
<sequence length="254" mass="29936">MVAFVYLLFLLFSAVSTIDITCDYYGYDWNYWGERYTCSAKLDDVTEPAVEVTNVIGQHSYPHSANDVRGVEFQNQNTVYIIGGLTKHFPNMTDLYVFRSNLRKISRCDFVEYRNQLQTMSLSRNQIAVVPNDAFEDLIHLEYLSLSFNLLTAVPNLKALRKLKELYLFENNIEALKASDFENNDQLEIVWLYYNKIKYISPVGVFDNTPKLRYFDLTNNSCINQKYYKSWQYEQFKEFIKNQCQIEVHNNNEV</sequence>
<dbReference type="InterPro" id="IPR050328">
    <property type="entry name" value="Dev_Immune_Receptor"/>
</dbReference>
<evidence type="ECO:0000256" key="3">
    <source>
        <dbReference type="ARBA" id="ARBA00022737"/>
    </source>
</evidence>
<dbReference type="GO" id="GO:0005615">
    <property type="term" value="C:extracellular space"/>
    <property type="evidence" value="ECO:0007669"/>
    <property type="project" value="TreeGrafter"/>
</dbReference>